<name>A0A6B2LIQ7_9EUKA</name>
<sequence length="164" mass="17261">MVLEDDDPPRGRLQGDLGGAVWIEEDCPAALEVWGAVEVEHDGEEAAFGAVALEDGVDVRGEVLVRVVLAEAEALVEAEELPLAGGLPVARQEARQPRKVRSSEERIVHNHTAPVVEGGVLGPGLKGGVVLVFEVLGGLDEVLALLRGEDVVKVEGSPVGEVRE</sequence>
<dbReference type="EMBL" id="GIBP01007997">
    <property type="protein sequence ID" value="NDV36966.1"/>
    <property type="molecule type" value="Transcribed_RNA"/>
</dbReference>
<organism evidence="1">
    <name type="scientific">Arcella intermedia</name>
    <dbReference type="NCBI Taxonomy" id="1963864"/>
    <lineage>
        <taxon>Eukaryota</taxon>
        <taxon>Amoebozoa</taxon>
        <taxon>Tubulinea</taxon>
        <taxon>Elardia</taxon>
        <taxon>Arcellinida</taxon>
        <taxon>Sphaerothecina</taxon>
        <taxon>Arcellidae</taxon>
        <taxon>Arcella</taxon>
    </lineage>
</organism>
<proteinExistence type="predicted"/>
<accession>A0A6B2LIQ7</accession>
<protein>
    <submittedName>
        <fullName evidence="1">Uncharacterized protein</fullName>
    </submittedName>
</protein>
<reference evidence="1" key="1">
    <citation type="journal article" date="2020" name="J. Eukaryot. Microbiol.">
        <title>De novo Sequencing, Assembly and Annotation of the Transcriptome for the Free-Living Testate Amoeba Arcella intermedia.</title>
        <authorList>
            <person name="Ribeiro G.M."/>
            <person name="Porfirio-Sousa A.L."/>
            <person name="Maurer-Alcala X.X."/>
            <person name="Katz L.A."/>
            <person name="Lahr D.J.G."/>
        </authorList>
    </citation>
    <scope>NUCLEOTIDE SEQUENCE</scope>
</reference>
<evidence type="ECO:0000313" key="1">
    <source>
        <dbReference type="EMBL" id="NDV36966.1"/>
    </source>
</evidence>
<dbReference type="AlphaFoldDB" id="A0A6B2LIQ7"/>